<dbReference type="RefSeq" id="WP_094397601.1">
    <property type="nucleotide sequence ID" value="NZ_CP016893.1"/>
</dbReference>
<dbReference type="Pfam" id="PF17820">
    <property type="entry name" value="PDZ_6"/>
    <property type="match status" value="1"/>
</dbReference>
<dbReference type="GO" id="GO:0008236">
    <property type="term" value="F:serine-type peptidase activity"/>
    <property type="evidence" value="ECO:0007669"/>
    <property type="project" value="UniProtKB-KW"/>
</dbReference>
<comment type="similarity">
    <text evidence="1 5">Belongs to the peptidase S41A family.</text>
</comment>
<organism evidence="7 8">
    <name type="scientific">Thermoanaerobacterium thermosaccharolyticum</name>
    <name type="common">Clostridium thermosaccharolyticum</name>
    <dbReference type="NCBI Taxonomy" id="1517"/>
    <lineage>
        <taxon>Bacteria</taxon>
        <taxon>Bacillati</taxon>
        <taxon>Bacillota</taxon>
        <taxon>Clostridia</taxon>
        <taxon>Thermoanaerobacterales</taxon>
        <taxon>Thermoanaerobacteraceae</taxon>
        <taxon>Thermoanaerobacterium</taxon>
    </lineage>
</organism>
<feature type="domain" description="PDZ" evidence="6">
    <location>
        <begin position="89"/>
        <end position="166"/>
    </location>
</feature>
<evidence type="ECO:0000256" key="4">
    <source>
        <dbReference type="ARBA" id="ARBA00022825"/>
    </source>
</evidence>
<reference evidence="7 8" key="1">
    <citation type="submission" date="2016-08" db="EMBL/GenBank/DDBJ databases">
        <title>A novel genetic cassette of butanologenic Thermoanaerobacterium thermosaccharolyticum that directly convert cellulose to butanol.</title>
        <authorList>
            <person name="Li T."/>
            <person name="He J."/>
        </authorList>
    </citation>
    <scope>NUCLEOTIDE SEQUENCE [LARGE SCALE GENOMIC DNA]</scope>
    <source>
        <strain evidence="7 8">TG57</strain>
    </source>
</reference>
<dbReference type="SMART" id="SM00228">
    <property type="entry name" value="PDZ"/>
    <property type="match status" value="1"/>
</dbReference>
<dbReference type="InterPro" id="IPR041489">
    <property type="entry name" value="PDZ_6"/>
</dbReference>
<dbReference type="InterPro" id="IPR036034">
    <property type="entry name" value="PDZ_sf"/>
</dbReference>
<dbReference type="FunFam" id="2.30.42.10:FF:000063">
    <property type="entry name" value="Peptidase, S41 family"/>
    <property type="match status" value="1"/>
</dbReference>
<dbReference type="CDD" id="cd07560">
    <property type="entry name" value="Peptidase_S41_CPP"/>
    <property type="match status" value="1"/>
</dbReference>
<dbReference type="InterPro" id="IPR001478">
    <property type="entry name" value="PDZ"/>
</dbReference>
<dbReference type="PANTHER" id="PTHR32060">
    <property type="entry name" value="TAIL-SPECIFIC PROTEASE"/>
    <property type="match status" value="1"/>
</dbReference>
<keyword evidence="4 5" id="KW-0720">Serine protease</keyword>
<dbReference type="InterPro" id="IPR055210">
    <property type="entry name" value="CtpA/B_N"/>
</dbReference>
<dbReference type="Gene3D" id="2.30.42.10">
    <property type="match status" value="1"/>
</dbReference>
<evidence type="ECO:0000313" key="7">
    <source>
        <dbReference type="EMBL" id="AST58182.1"/>
    </source>
</evidence>
<dbReference type="SMART" id="SM00245">
    <property type="entry name" value="TSPc"/>
    <property type="match status" value="1"/>
</dbReference>
<dbReference type="GO" id="GO:0030288">
    <property type="term" value="C:outer membrane-bounded periplasmic space"/>
    <property type="evidence" value="ECO:0007669"/>
    <property type="project" value="TreeGrafter"/>
</dbReference>
<dbReference type="SUPFAM" id="SSF52096">
    <property type="entry name" value="ClpP/crotonase"/>
    <property type="match status" value="1"/>
</dbReference>
<dbReference type="InterPro" id="IPR005151">
    <property type="entry name" value="Tail-specific_protease"/>
</dbReference>
<accession>A0A223I0C4</accession>
<evidence type="ECO:0000256" key="3">
    <source>
        <dbReference type="ARBA" id="ARBA00022801"/>
    </source>
</evidence>
<evidence type="ECO:0000259" key="6">
    <source>
        <dbReference type="PROSITE" id="PS50106"/>
    </source>
</evidence>
<evidence type="ECO:0000256" key="2">
    <source>
        <dbReference type="ARBA" id="ARBA00022670"/>
    </source>
</evidence>
<dbReference type="PANTHER" id="PTHR32060:SF30">
    <property type="entry name" value="CARBOXY-TERMINAL PROCESSING PROTEASE CTPA"/>
    <property type="match status" value="1"/>
</dbReference>
<evidence type="ECO:0000256" key="1">
    <source>
        <dbReference type="ARBA" id="ARBA00009179"/>
    </source>
</evidence>
<dbReference type="GO" id="GO:0006508">
    <property type="term" value="P:proteolysis"/>
    <property type="evidence" value="ECO:0007669"/>
    <property type="project" value="UniProtKB-KW"/>
</dbReference>
<dbReference type="CDD" id="cd06782">
    <property type="entry name" value="cpPDZ_CPP-like"/>
    <property type="match status" value="1"/>
</dbReference>
<dbReference type="SUPFAM" id="SSF50156">
    <property type="entry name" value="PDZ domain-like"/>
    <property type="match status" value="1"/>
</dbReference>
<dbReference type="Proteomes" id="UP000214975">
    <property type="component" value="Chromosome"/>
</dbReference>
<dbReference type="PROSITE" id="PS50106">
    <property type="entry name" value="PDZ"/>
    <property type="match status" value="1"/>
</dbReference>
<dbReference type="GO" id="GO:0004175">
    <property type="term" value="F:endopeptidase activity"/>
    <property type="evidence" value="ECO:0007669"/>
    <property type="project" value="TreeGrafter"/>
</dbReference>
<dbReference type="NCBIfam" id="TIGR00225">
    <property type="entry name" value="prc"/>
    <property type="match status" value="1"/>
</dbReference>
<dbReference type="GO" id="GO:0007165">
    <property type="term" value="P:signal transduction"/>
    <property type="evidence" value="ECO:0007669"/>
    <property type="project" value="TreeGrafter"/>
</dbReference>
<evidence type="ECO:0000256" key="5">
    <source>
        <dbReference type="RuleBase" id="RU004404"/>
    </source>
</evidence>
<proteinExistence type="inferred from homology"/>
<sequence length="399" mass="43169">MKRRKLIAGAVLLVFISSMLTFYLTRLVPLAYGGSVIVPREEYDLMQQYSKLFQVKNILTNDYVDKIDQSKLVDGSIKGLASSLGDPYTVYMDKKDYQDFTTQTTGSYAGVGIVVSVDNDGHIVVVSPMKGTPGEKAGIKSGDIIVSVNNVKVSGNNLDQAVSLMKGPQGTKVSLVLMRDNKLINKTLTREIIKLQTVSSTMLPNKIGYIKMTMFDENTSADFTKALNNLKTLGLNGLIIDLRDNPGGILEQCVNVANKLLPKGLIVSTKGRNKKDNQVIYAKGPGLQKPIAVLVNGGSASASEILSGAIKDRKVGVLVGTKTFGKGLVQSVIDFGDGTALKYTSARYYTPSGVNIQGKGIEPNYVVELPKNYVVTDTPDLKGDTQLIKAYDIIKSEIK</sequence>
<dbReference type="InterPro" id="IPR004447">
    <property type="entry name" value="Peptidase_S41A"/>
</dbReference>
<dbReference type="AlphaFoldDB" id="A0A223I0C4"/>
<dbReference type="InterPro" id="IPR029045">
    <property type="entry name" value="ClpP/crotonase-like_dom_sf"/>
</dbReference>
<keyword evidence="2 5" id="KW-0645">Protease</keyword>
<dbReference type="Gene3D" id="3.90.226.10">
    <property type="entry name" value="2-enoyl-CoA Hydratase, Chain A, domain 1"/>
    <property type="match status" value="1"/>
</dbReference>
<evidence type="ECO:0000313" key="8">
    <source>
        <dbReference type="Proteomes" id="UP000214975"/>
    </source>
</evidence>
<keyword evidence="3 5" id="KW-0378">Hydrolase</keyword>
<dbReference type="Pfam" id="PF03572">
    <property type="entry name" value="Peptidase_S41"/>
    <property type="match status" value="1"/>
</dbReference>
<protein>
    <submittedName>
        <fullName evidence="7">Peptidase S41</fullName>
    </submittedName>
</protein>
<gene>
    <name evidence="7" type="ORF">Thert_02262</name>
</gene>
<name>A0A223I0C4_THETR</name>
<dbReference type="Gene3D" id="3.30.750.44">
    <property type="match status" value="1"/>
</dbReference>
<dbReference type="Pfam" id="PF22694">
    <property type="entry name" value="CtpB_N-like"/>
    <property type="match status" value="1"/>
</dbReference>
<dbReference type="EMBL" id="CP016893">
    <property type="protein sequence ID" value="AST58182.1"/>
    <property type="molecule type" value="Genomic_DNA"/>
</dbReference>